<evidence type="ECO:0000313" key="2">
    <source>
        <dbReference type="EMBL" id="KAF2106042.1"/>
    </source>
</evidence>
<dbReference type="Proteomes" id="UP000799770">
    <property type="component" value="Unassembled WGS sequence"/>
</dbReference>
<evidence type="ECO:0000256" key="1">
    <source>
        <dbReference type="SAM" id="MobiDB-lite"/>
    </source>
</evidence>
<protein>
    <submittedName>
        <fullName evidence="2">Uncharacterized protein</fullName>
    </submittedName>
</protein>
<feature type="compositionally biased region" description="Low complexity" evidence="1">
    <location>
        <begin position="210"/>
        <end position="223"/>
    </location>
</feature>
<organism evidence="2 3">
    <name type="scientific">Lophiotrema nucula</name>
    <dbReference type="NCBI Taxonomy" id="690887"/>
    <lineage>
        <taxon>Eukaryota</taxon>
        <taxon>Fungi</taxon>
        <taxon>Dikarya</taxon>
        <taxon>Ascomycota</taxon>
        <taxon>Pezizomycotina</taxon>
        <taxon>Dothideomycetes</taxon>
        <taxon>Pleosporomycetidae</taxon>
        <taxon>Pleosporales</taxon>
        <taxon>Lophiotremataceae</taxon>
        <taxon>Lophiotrema</taxon>
    </lineage>
</organism>
<dbReference type="EMBL" id="ML977367">
    <property type="protein sequence ID" value="KAF2106042.1"/>
    <property type="molecule type" value="Genomic_DNA"/>
</dbReference>
<reference evidence="2" key="1">
    <citation type="journal article" date="2020" name="Stud. Mycol.">
        <title>101 Dothideomycetes genomes: a test case for predicting lifestyles and emergence of pathogens.</title>
        <authorList>
            <person name="Haridas S."/>
            <person name="Albert R."/>
            <person name="Binder M."/>
            <person name="Bloem J."/>
            <person name="Labutti K."/>
            <person name="Salamov A."/>
            <person name="Andreopoulos B."/>
            <person name="Baker S."/>
            <person name="Barry K."/>
            <person name="Bills G."/>
            <person name="Bluhm B."/>
            <person name="Cannon C."/>
            <person name="Castanera R."/>
            <person name="Culley D."/>
            <person name="Daum C."/>
            <person name="Ezra D."/>
            <person name="Gonzalez J."/>
            <person name="Henrissat B."/>
            <person name="Kuo A."/>
            <person name="Liang C."/>
            <person name="Lipzen A."/>
            <person name="Lutzoni F."/>
            <person name="Magnuson J."/>
            <person name="Mondo S."/>
            <person name="Nolan M."/>
            <person name="Ohm R."/>
            <person name="Pangilinan J."/>
            <person name="Park H.-J."/>
            <person name="Ramirez L."/>
            <person name="Alfaro M."/>
            <person name="Sun H."/>
            <person name="Tritt A."/>
            <person name="Yoshinaga Y."/>
            <person name="Zwiers L.-H."/>
            <person name="Turgeon B."/>
            <person name="Goodwin S."/>
            <person name="Spatafora J."/>
            <person name="Crous P."/>
            <person name="Grigoriev I."/>
        </authorList>
    </citation>
    <scope>NUCLEOTIDE SEQUENCE</scope>
    <source>
        <strain evidence="2">CBS 627.86</strain>
    </source>
</reference>
<feature type="region of interest" description="Disordered" evidence="1">
    <location>
        <begin position="205"/>
        <end position="239"/>
    </location>
</feature>
<gene>
    <name evidence="2" type="ORF">BDV96DRAFT_638442</name>
</gene>
<dbReference type="AlphaFoldDB" id="A0A6A5YFH7"/>
<feature type="compositionally biased region" description="Polar residues" evidence="1">
    <location>
        <begin position="43"/>
        <end position="61"/>
    </location>
</feature>
<proteinExistence type="predicted"/>
<feature type="region of interest" description="Disordered" evidence="1">
    <location>
        <begin position="1"/>
        <end position="61"/>
    </location>
</feature>
<feature type="compositionally biased region" description="Polar residues" evidence="1">
    <location>
        <begin position="224"/>
        <end position="236"/>
    </location>
</feature>
<sequence length="264" mass="30276">MEGLVRDGRPRRRNPLTIAPTELEHKDPSSRINAYDQARDETSVSPTTTHPRSTANRTQRNTSNLRLRILVTLLVITDNRPPLPLDSQLRRQARRHRDRCSSPGAAEFSEFEFHLRHPDWNPVRNVLGRDMVADMRKQLRNIYIPKQVLHYFKDRTEFSETSPEPVMIEVLAILLERQASSEASIIFMCEYIQLLCTKIVELDSDRPRTRSQSRSQSRTRSPSAGPSNHYSRSQSPGYHASVEEPDVAVFKGPSAVDEFLNTFA</sequence>
<evidence type="ECO:0000313" key="3">
    <source>
        <dbReference type="Proteomes" id="UP000799770"/>
    </source>
</evidence>
<dbReference type="OrthoDB" id="10650319at2759"/>
<accession>A0A6A5YFH7</accession>
<keyword evidence="3" id="KW-1185">Reference proteome</keyword>
<name>A0A6A5YFH7_9PLEO</name>